<evidence type="ECO:0000313" key="17">
    <source>
        <dbReference type="EMBL" id="QCT71316.1"/>
    </source>
</evidence>
<dbReference type="EC" id="6.3.4.13" evidence="4 14"/>
<dbReference type="AlphaFoldDB" id="A0A4V1GLX6"/>
<dbReference type="Gene3D" id="3.90.600.10">
    <property type="entry name" value="Phosphoribosylglycinamide synthetase, C-terminal domain"/>
    <property type="match status" value="1"/>
</dbReference>
<evidence type="ECO:0000256" key="5">
    <source>
        <dbReference type="ARBA" id="ARBA00022598"/>
    </source>
</evidence>
<dbReference type="InterPro" id="IPR020562">
    <property type="entry name" value="PRibGlycinamide_synth_N"/>
</dbReference>
<keyword evidence="18" id="KW-1185">Reference proteome</keyword>
<dbReference type="InterPro" id="IPR037123">
    <property type="entry name" value="PRibGlycinamide_synth_C_sf"/>
</dbReference>
<evidence type="ECO:0000256" key="14">
    <source>
        <dbReference type="HAMAP-Rule" id="MF_00138"/>
    </source>
</evidence>
<dbReference type="Pfam" id="PF01071">
    <property type="entry name" value="GARS_A"/>
    <property type="match status" value="1"/>
</dbReference>
<evidence type="ECO:0000313" key="18">
    <source>
        <dbReference type="Proteomes" id="UP000218387"/>
    </source>
</evidence>
<comment type="cofactor">
    <cofactor evidence="2">
        <name>Mg(2+)</name>
        <dbReference type="ChEBI" id="CHEBI:18420"/>
    </cofactor>
</comment>
<dbReference type="InterPro" id="IPR000115">
    <property type="entry name" value="PRibGlycinamide_synth"/>
</dbReference>
<dbReference type="FunFam" id="3.40.50.20:FF:000006">
    <property type="entry name" value="Phosphoribosylamine--glycine ligase, chloroplastic"/>
    <property type="match status" value="1"/>
</dbReference>
<keyword evidence="7 15" id="KW-0547">Nucleotide-binding</keyword>
<evidence type="ECO:0000256" key="4">
    <source>
        <dbReference type="ARBA" id="ARBA00013255"/>
    </source>
</evidence>
<dbReference type="PANTHER" id="PTHR43472">
    <property type="entry name" value="PHOSPHORIBOSYLAMINE--GLYCINE LIGASE"/>
    <property type="match status" value="1"/>
</dbReference>
<dbReference type="KEGG" id="emt:CPZ25_008230"/>
<dbReference type="GO" id="GO:0005524">
    <property type="term" value="F:ATP binding"/>
    <property type="evidence" value="ECO:0007669"/>
    <property type="project" value="UniProtKB-UniRule"/>
</dbReference>
<organism evidence="17 18">
    <name type="scientific">Eubacterium maltosivorans</name>
    <dbReference type="NCBI Taxonomy" id="2041044"/>
    <lineage>
        <taxon>Bacteria</taxon>
        <taxon>Bacillati</taxon>
        <taxon>Bacillota</taxon>
        <taxon>Clostridia</taxon>
        <taxon>Eubacteriales</taxon>
        <taxon>Eubacteriaceae</taxon>
        <taxon>Eubacterium</taxon>
    </lineage>
</organism>
<dbReference type="PROSITE" id="PS00184">
    <property type="entry name" value="GARS"/>
    <property type="match status" value="1"/>
</dbReference>
<name>A0A4V1GLX6_EUBML</name>
<evidence type="ECO:0000256" key="12">
    <source>
        <dbReference type="ARBA" id="ARBA00042242"/>
    </source>
</evidence>
<dbReference type="EMBL" id="CP029487">
    <property type="protein sequence ID" value="QCT71316.1"/>
    <property type="molecule type" value="Genomic_DNA"/>
</dbReference>
<evidence type="ECO:0000256" key="13">
    <source>
        <dbReference type="ARBA" id="ARBA00042864"/>
    </source>
</evidence>
<reference evidence="17 18" key="1">
    <citation type="submission" date="2018-05" db="EMBL/GenBank/DDBJ databases">
        <title>Genome comparison of Eubacterium sp.</title>
        <authorList>
            <person name="Feng Y."/>
            <person name="Sanchez-Andrea I."/>
            <person name="Stams A.J.M."/>
            <person name="De Vos W.M."/>
        </authorList>
    </citation>
    <scope>NUCLEOTIDE SEQUENCE [LARGE SCALE GENOMIC DNA]</scope>
    <source>
        <strain evidence="17 18">YI</strain>
    </source>
</reference>
<evidence type="ECO:0000256" key="3">
    <source>
        <dbReference type="ARBA" id="ARBA00005174"/>
    </source>
</evidence>
<dbReference type="GO" id="GO:0046872">
    <property type="term" value="F:metal ion binding"/>
    <property type="evidence" value="ECO:0007669"/>
    <property type="project" value="UniProtKB-KW"/>
</dbReference>
<dbReference type="PROSITE" id="PS50975">
    <property type="entry name" value="ATP_GRASP"/>
    <property type="match status" value="1"/>
</dbReference>
<dbReference type="Gene3D" id="3.40.50.20">
    <property type="match status" value="1"/>
</dbReference>
<evidence type="ECO:0000256" key="2">
    <source>
        <dbReference type="ARBA" id="ARBA00001946"/>
    </source>
</evidence>
<dbReference type="Gene3D" id="3.30.470.20">
    <property type="entry name" value="ATP-grasp fold, B domain"/>
    <property type="match status" value="1"/>
</dbReference>
<keyword evidence="5 14" id="KW-0436">Ligase</keyword>
<dbReference type="InterPro" id="IPR011054">
    <property type="entry name" value="Rudment_hybrid_motif"/>
</dbReference>
<dbReference type="SUPFAM" id="SSF52440">
    <property type="entry name" value="PreATP-grasp domain"/>
    <property type="match status" value="1"/>
</dbReference>
<dbReference type="GO" id="GO:0009113">
    <property type="term" value="P:purine nucleobase biosynthetic process"/>
    <property type="evidence" value="ECO:0007669"/>
    <property type="project" value="InterPro"/>
</dbReference>
<evidence type="ECO:0000256" key="7">
    <source>
        <dbReference type="ARBA" id="ARBA00022741"/>
    </source>
</evidence>
<dbReference type="RefSeq" id="WP_096920386.1">
    <property type="nucleotide sequence ID" value="NZ_CP029487.1"/>
</dbReference>
<dbReference type="NCBIfam" id="TIGR00877">
    <property type="entry name" value="purD"/>
    <property type="match status" value="1"/>
</dbReference>
<evidence type="ECO:0000259" key="16">
    <source>
        <dbReference type="PROSITE" id="PS50975"/>
    </source>
</evidence>
<evidence type="ECO:0000256" key="8">
    <source>
        <dbReference type="ARBA" id="ARBA00022755"/>
    </source>
</evidence>
<dbReference type="SUPFAM" id="SSF51246">
    <property type="entry name" value="Rudiment single hybrid motif"/>
    <property type="match status" value="1"/>
</dbReference>
<sequence>MKVLVIGSGGREHVLTWKIAQSPKVDKIYCAPGNGGMAKIAECVDLSVEDIDGCVKFAREKGIDLTVVGPEVPLVMGMTDAFEKEGMRVFGPNAKCAEFEGSKAFTKDFLLRHNIPTAAYKEYTDLDEVMKDIGVYGFPMVIKADGLAAGKGVLIVENEQEAKDGINMIMADHEFGDAGDKVVVEEFLTGREASMLCFVDGNVIVPMESAQDYKRAYDHDEGLNTGGMGTYSPNVLFDNEVLNKRIEETILTPIIEGFKADGMDFKGILFIGLMIENDMPKVLEFNVRFGDPEAQSVLMRMDSDLVDIMEACIDGKLADCDIKWKDEAAVTVVLASGGYPGPYKKGLEITGIEDVEGCEVFHAGTALKDGKLVTSGGRVLCVSALGEDREAARAKVYSQMDKIKFDGARYRTDIAKMD</sequence>
<evidence type="ECO:0000256" key="15">
    <source>
        <dbReference type="PROSITE-ProRule" id="PRU00409"/>
    </source>
</evidence>
<gene>
    <name evidence="14" type="primary">purD</name>
    <name evidence="17" type="ORF">CPZ25_008230</name>
</gene>
<dbReference type="InterPro" id="IPR020561">
    <property type="entry name" value="PRibGlycinamid_synth_ATP-grasp"/>
</dbReference>
<dbReference type="SMART" id="SM01209">
    <property type="entry name" value="GARS_A"/>
    <property type="match status" value="1"/>
</dbReference>
<evidence type="ECO:0000256" key="6">
    <source>
        <dbReference type="ARBA" id="ARBA00022723"/>
    </source>
</evidence>
<dbReference type="InterPro" id="IPR013815">
    <property type="entry name" value="ATP_grasp_subdomain_1"/>
</dbReference>
<dbReference type="Proteomes" id="UP000218387">
    <property type="component" value="Chromosome"/>
</dbReference>
<dbReference type="Gene3D" id="3.30.1490.20">
    <property type="entry name" value="ATP-grasp fold, A domain"/>
    <property type="match status" value="1"/>
</dbReference>
<protein>
    <recommendedName>
        <fullName evidence="4 14">Phosphoribosylamine--glycine ligase</fullName>
        <ecNumber evidence="4 14">6.3.4.13</ecNumber>
    </recommendedName>
    <alternativeName>
        <fullName evidence="14">GARS</fullName>
    </alternativeName>
    <alternativeName>
        <fullName evidence="12 14">Glycinamide ribonucleotide synthetase</fullName>
    </alternativeName>
    <alternativeName>
        <fullName evidence="13 14">Phosphoribosylglycinamide synthetase</fullName>
    </alternativeName>
</protein>
<dbReference type="Pfam" id="PF02844">
    <property type="entry name" value="GARS_N"/>
    <property type="match status" value="1"/>
</dbReference>
<keyword evidence="6" id="KW-0479">Metal-binding</keyword>
<keyword evidence="8 14" id="KW-0658">Purine biosynthesis</keyword>
<evidence type="ECO:0000256" key="10">
    <source>
        <dbReference type="ARBA" id="ARBA00023211"/>
    </source>
</evidence>
<comment type="similarity">
    <text evidence="11 14">Belongs to the GARS family.</text>
</comment>
<dbReference type="GO" id="GO:0006189">
    <property type="term" value="P:'de novo' IMP biosynthetic process"/>
    <property type="evidence" value="ECO:0007669"/>
    <property type="project" value="UniProtKB-UniRule"/>
</dbReference>
<dbReference type="UniPathway" id="UPA00074">
    <property type="reaction ID" value="UER00125"/>
</dbReference>
<keyword evidence="10" id="KW-0464">Manganese</keyword>
<comment type="pathway">
    <text evidence="3 14">Purine metabolism; IMP biosynthesis via de novo pathway; N(1)-(5-phospho-D-ribosyl)glycinamide from 5-phospho-alpha-D-ribose 1-diphosphate: step 2/2.</text>
</comment>
<dbReference type="FunFam" id="3.90.600.10:FF:000001">
    <property type="entry name" value="Trifunctional purine biosynthetic protein adenosine-3"/>
    <property type="match status" value="1"/>
</dbReference>
<comment type="cofactor">
    <cofactor evidence="1">
        <name>Mn(2+)</name>
        <dbReference type="ChEBI" id="CHEBI:29035"/>
    </cofactor>
</comment>
<dbReference type="InterPro" id="IPR011761">
    <property type="entry name" value="ATP-grasp"/>
</dbReference>
<dbReference type="GO" id="GO:0004637">
    <property type="term" value="F:phosphoribosylamine-glycine ligase activity"/>
    <property type="evidence" value="ECO:0007669"/>
    <property type="project" value="UniProtKB-UniRule"/>
</dbReference>
<dbReference type="Pfam" id="PF02843">
    <property type="entry name" value="GARS_C"/>
    <property type="match status" value="1"/>
</dbReference>
<dbReference type="InterPro" id="IPR020560">
    <property type="entry name" value="PRibGlycinamide_synth_C-dom"/>
</dbReference>
<dbReference type="SMART" id="SM01210">
    <property type="entry name" value="GARS_C"/>
    <property type="match status" value="1"/>
</dbReference>
<dbReference type="PANTHER" id="PTHR43472:SF1">
    <property type="entry name" value="PHOSPHORIBOSYLAMINE--GLYCINE LIGASE, CHLOROPLASTIC"/>
    <property type="match status" value="1"/>
</dbReference>
<dbReference type="FunFam" id="3.30.470.20:FF:000018">
    <property type="entry name" value="Trifunctional purine biosynthetic protein adenosine-3"/>
    <property type="match status" value="1"/>
</dbReference>
<feature type="domain" description="ATP-grasp" evidence="16">
    <location>
        <begin position="107"/>
        <end position="314"/>
    </location>
</feature>
<evidence type="ECO:0000256" key="11">
    <source>
        <dbReference type="ARBA" id="ARBA00038345"/>
    </source>
</evidence>
<dbReference type="SUPFAM" id="SSF56059">
    <property type="entry name" value="Glutathione synthetase ATP-binding domain-like"/>
    <property type="match status" value="1"/>
</dbReference>
<dbReference type="InterPro" id="IPR016185">
    <property type="entry name" value="PreATP-grasp_dom_sf"/>
</dbReference>
<dbReference type="InterPro" id="IPR020559">
    <property type="entry name" value="PRibGlycinamide_synth_CS"/>
</dbReference>
<proteinExistence type="inferred from homology"/>
<comment type="catalytic activity">
    <reaction evidence="14">
        <text>5-phospho-beta-D-ribosylamine + glycine + ATP = N(1)-(5-phospho-beta-D-ribosyl)glycinamide + ADP + phosphate + H(+)</text>
        <dbReference type="Rhea" id="RHEA:17453"/>
        <dbReference type="ChEBI" id="CHEBI:15378"/>
        <dbReference type="ChEBI" id="CHEBI:30616"/>
        <dbReference type="ChEBI" id="CHEBI:43474"/>
        <dbReference type="ChEBI" id="CHEBI:57305"/>
        <dbReference type="ChEBI" id="CHEBI:58681"/>
        <dbReference type="ChEBI" id="CHEBI:143788"/>
        <dbReference type="ChEBI" id="CHEBI:456216"/>
        <dbReference type="EC" id="6.3.4.13"/>
    </reaction>
</comment>
<accession>A0A4V1GLX6</accession>
<dbReference type="HAMAP" id="MF_00138">
    <property type="entry name" value="GARS"/>
    <property type="match status" value="1"/>
</dbReference>
<keyword evidence="9 15" id="KW-0067">ATP-binding</keyword>
<evidence type="ECO:0000256" key="1">
    <source>
        <dbReference type="ARBA" id="ARBA00001936"/>
    </source>
</evidence>
<evidence type="ECO:0000256" key="9">
    <source>
        <dbReference type="ARBA" id="ARBA00022840"/>
    </source>
</evidence>